<feature type="region of interest" description="Disordered" evidence="10">
    <location>
        <begin position="453"/>
        <end position="478"/>
    </location>
</feature>
<dbReference type="GO" id="GO:0017056">
    <property type="term" value="F:structural constituent of nuclear pore"/>
    <property type="evidence" value="ECO:0007669"/>
    <property type="project" value="InterPro"/>
</dbReference>
<dbReference type="GO" id="GO:0006405">
    <property type="term" value="P:RNA export from nucleus"/>
    <property type="evidence" value="ECO:0007669"/>
    <property type="project" value="TreeGrafter"/>
</dbReference>
<keyword evidence="8" id="KW-0906">Nuclear pore complex</keyword>
<feature type="region of interest" description="Disordered" evidence="10">
    <location>
        <begin position="629"/>
        <end position="699"/>
    </location>
</feature>
<evidence type="ECO:0000256" key="1">
    <source>
        <dbReference type="ARBA" id="ARBA00004567"/>
    </source>
</evidence>
<feature type="region of interest" description="Disordered" evidence="10">
    <location>
        <begin position="720"/>
        <end position="740"/>
    </location>
</feature>
<gene>
    <name evidence="12" type="ORF">IV203_010652</name>
</gene>
<feature type="compositionally biased region" description="Low complexity" evidence="10">
    <location>
        <begin position="668"/>
        <end position="683"/>
    </location>
</feature>
<dbReference type="GO" id="GO:0051028">
    <property type="term" value="P:mRNA transport"/>
    <property type="evidence" value="ECO:0007669"/>
    <property type="project" value="UniProtKB-KW"/>
</dbReference>
<dbReference type="GO" id="GO:0003723">
    <property type="term" value="F:RNA binding"/>
    <property type="evidence" value="ECO:0007669"/>
    <property type="project" value="TreeGrafter"/>
</dbReference>
<evidence type="ECO:0000256" key="8">
    <source>
        <dbReference type="ARBA" id="ARBA00023132"/>
    </source>
</evidence>
<dbReference type="Pfam" id="PF04096">
    <property type="entry name" value="Nucleoporin2"/>
    <property type="match status" value="1"/>
</dbReference>
<feature type="compositionally biased region" description="Polar residues" evidence="10">
    <location>
        <begin position="727"/>
        <end position="738"/>
    </location>
</feature>
<evidence type="ECO:0000256" key="2">
    <source>
        <dbReference type="ARBA" id="ARBA00008926"/>
    </source>
</evidence>
<feature type="compositionally biased region" description="Low complexity" evidence="10">
    <location>
        <begin position="18"/>
        <end position="29"/>
    </location>
</feature>
<name>A0A9K3KXJ6_9STRA</name>
<dbReference type="EMBL" id="JAGRRH010000018">
    <property type="protein sequence ID" value="KAG7351292.1"/>
    <property type="molecule type" value="Genomic_DNA"/>
</dbReference>
<dbReference type="GO" id="GO:0006606">
    <property type="term" value="P:protein import into nucleus"/>
    <property type="evidence" value="ECO:0007669"/>
    <property type="project" value="TreeGrafter"/>
</dbReference>
<evidence type="ECO:0000313" key="12">
    <source>
        <dbReference type="EMBL" id="KAG7351292.1"/>
    </source>
</evidence>
<dbReference type="Pfam" id="PF21240">
    <property type="entry name" value="Nup98_GLEBS"/>
    <property type="match status" value="1"/>
</dbReference>
<dbReference type="InterPro" id="IPR021967">
    <property type="entry name" value="Nup98_C"/>
</dbReference>
<feature type="compositionally biased region" description="Low complexity" evidence="10">
    <location>
        <begin position="772"/>
        <end position="784"/>
    </location>
</feature>
<evidence type="ECO:0000256" key="10">
    <source>
        <dbReference type="SAM" id="MobiDB-lite"/>
    </source>
</evidence>
<comment type="subcellular location">
    <subcellularLocation>
        <location evidence="1">Nucleus</location>
        <location evidence="1">Nuclear pore complex</location>
    </subcellularLocation>
</comment>
<dbReference type="GO" id="GO:0044614">
    <property type="term" value="C:nuclear pore cytoplasmic filaments"/>
    <property type="evidence" value="ECO:0007669"/>
    <property type="project" value="TreeGrafter"/>
</dbReference>
<proteinExistence type="inferred from homology"/>
<reference evidence="12" key="2">
    <citation type="submission" date="2021-04" db="EMBL/GenBank/DDBJ databases">
        <authorList>
            <person name="Podell S."/>
        </authorList>
    </citation>
    <scope>NUCLEOTIDE SEQUENCE</scope>
    <source>
        <strain evidence="12">Hildebrandi</strain>
    </source>
</reference>
<keyword evidence="7" id="KW-0811">Translocation</keyword>
<keyword evidence="4" id="KW-0068">Autocatalytic cleavage</keyword>
<feature type="region of interest" description="Disordered" evidence="10">
    <location>
        <begin position="533"/>
        <end position="561"/>
    </location>
</feature>
<feature type="compositionally biased region" description="Low complexity" evidence="10">
    <location>
        <begin position="464"/>
        <end position="478"/>
    </location>
</feature>
<feature type="region of interest" description="Disordered" evidence="10">
    <location>
        <begin position="1"/>
        <end position="59"/>
    </location>
</feature>
<reference evidence="12" key="1">
    <citation type="journal article" date="2021" name="Sci. Rep.">
        <title>Diploid genomic architecture of Nitzschia inconspicua, an elite biomass production diatom.</title>
        <authorList>
            <person name="Oliver A."/>
            <person name="Podell S."/>
            <person name="Pinowska A."/>
            <person name="Traller J.C."/>
            <person name="Smith S.R."/>
            <person name="McClure R."/>
            <person name="Beliaev A."/>
            <person name="Bohutskyi P."/>
            <person name="Hill E.A."/>
            <person name="Rabines A."/>
            <person name="Zheng H."/>
            <person name="Allen L.Z."/>
            <person name="Kuo A."/>
            <person name="Grigoriev I.V."/>
            <person name="Allen A.E."/>
            <person name="Hazlebeck D."/>
            <person name="Allen E.E."/>
        </authorList>
    </citation>
    <scope>NUCLEOTIDE SEQUENCE</scope>
    <source>
        <strain evidence="12">Hildebrandi</strain>
    </source>
</reference>
<accession>A0A9K3KXJ6</accession>
<protein>
    <submittedName>
        <fullName evidence="12">Nucleoporin autopeptidase</fullName>
    </submittedName>
</protein>
<comment type="similarity">
    <text evidence="2">Belongs to the nucleoporin GLFG family.</text>
</comment>
<dbReference type="GO" id="GO:0008139">
    <property type="term" value="F:nuclear localization sequence binding"/>
    <property type="evidence" value="ECO:0007669"/>
    <property type="project" value="TreeGrafter"/>
</dbReference>
<dbReference type="PROSITE" id="PS51434">
    <property type="entry name" value="NUP_C"/>
    <property type="match status" value="1"/>
</dbReference>
<dbReference type="GO" id="GO:0034398">
    <property type="term" value="P:telomere tethering at nuclear periphery"/>
    <property type="evidence" value="ECO:0007669"/>
    <property type="project" value="TreeGrafter"/>
</dbReference>
<keyword evidence="13" id="KW-1185">Reference proteome</keyword>
<evidence type="ECO:0000256" key="6">
    <source>
        <dbReference type="ARBA" id="ARBA00022927"/>
    </source>
</evidence>
<evidence type="ECO:0000313" key="13">
    <source>
        <dbReference type="Proteomes" id="UP000693970"/>
    </source>
</evidence>
<keyword evidence="5" id="KW-0509">mRNA transport</keyword>
<evidence type="ECO:0000256" key="5">
    <source>
        <dbReference type="ARBA" id="ARBA00022816"/>
    </source>
</evidence>
<dbReference type="PANTHER" id="PTHR23198:SF6">
    <property type="entry name" value="NUCLEAR PORE COMPLEX PROTEIN NUP98-NUP96"/>
    <property type="match status" value="1"/>
</dbReference>
<organism evidence="12 13">
    <name type="scientific">Nitzschia inconspicua</name>
    <dbReference type="NCBI Taxonomy" id="303405"/>
    <lineage>
        <taxon>Eukaryota</taxon>
        <taxon>Sar</taxon>
        <taxon>Stramenopiles</taxon>
        <taxon>Ochrophyta</taxon>
        <taxon>Bacillariophyta</taxon>
        <taxon>Bacillariophyceae</taxon>
        <taxon>Bacillariophycidae</taxon>
        <taxon>Bacillariales</taxon>
        <taxon>Bacillariaceae</taxon>
        <taxon>Nitzschia</taxon>
    </lineage>
</organism>
<evidence type="ECO:0000256" key="9">
    <source>
        <dbReference type="ARBA" id="ARBA00023242"/>
    </source>
</evidence>
<feature type="compositionally biased region" description="Gly residues" evidence="10">
    <location>
        <begin position="307"/>
        <end position="323"/>
    </location>
</feature>
<evidence type="ECO:0000256" key="3">
    <source>
        <dbReference type="ARBA" id="ARBA00022448"/>
    </source>
</evidence>
<comment type="caution">
    <text evidence="12">The sequence shown here is derived from an EMBL/GenBank/DDBJ whole genome shotgun (WGS) entry which is preliminary data.</text>
</comment>
<dbReference type="FunFam" id="1.10.10.2360:FF:000001">
    <property type="entry name" value="Nuclear pore complex protein Nup98-Nup96"/>
    <property type="match status" value="1"/>
</dbReference>
<feature type="region of interest" description="Disordered" evidence="10">
    <location>
        <begin position="758"/>
        <end position="784"/>
    </location>
</feature>
<keyword evidence="3" id="KW-0813">Transport</keyword>
<feature type="compositionally biased region" description="Low complexity" evidence="10">
    <location>
        <begin position="36"/>
        <end position="50"/>
    </location>
</feature>
<dbReference type="Pfam" id="PF12110">
    <property type="entry name" value="Nup96"/>
    <property type="match status" value="1"/>
</dbReference>
<feature type="compositionally biased region" description="Low complexity" evidence="10">
    <location>
        <begin position="645"/>
        <end position="660"/>
    </location>
</feature>
<dbReference type="Proteomes" id="UP000693970">
    <property type="component" value="Unassembled WGS sequence"/>
</dbReference>
<evidence type="ECO:0000259" key="11">
    <source>
        <dbReference type="PROSITE" id="PS51434"/>
    </source>
</evidence>
<dbReference type="GO" id="GO:0000973">
    <property type="term" value="P:post-transcriptional tethering of RNA polymerase II gene DNA at nuclear periphery"/>
    <property type="evidence" value="ECO:0007669"/>
    <property type="project" value="TreeGrafter"/>
</dbReference>
<dbReference type="OrthoDB" id="200238at2759"/>
<dbReference type="InterPro" id="IPR037665">
    <property type="entry name" value="Nucleoporin_S59-like"/>
</dbReference>
<evidence type="ECO:0000256" key="7">
    <source>
        <dbReference type="ARBA" id="ARBA00023010"/>
    </source>
</evidence>
<keyword evidence="9" id="KW-0539">Nucleus</keyword>
<dbReference type="PANTHER" id="PTHR23198">
    <property type="entry name" value="NUCLEOPORIN"/>
    <property type="match status" value="1"/>
</dbReference>
<evidence type="ECO:0000256" key="4">
    <source>
        <dbReference type="ARBA" id="ARBA00022813"/>
    </source>
</evidence>
<feature type="domain" description="Peptidase S59" evidence="11">
    <location>
        <begin position="825"/>
        <end position="961"/>
    </location>
</feature>
<keyword evidence="6" id="KW-0653">Protein transport</keyword>
<dbReference type="InterPro" id="IPR007230">
    <property type="entry name" value="Nup98_auto-Pept-S59_dom"/>
</dbReference>
<sequence length="1742" mass="180442">MFGQSTPFGSPPGGGFGQQNTAPSGFGTPAPGGFGAAPAPSAFGAAPAPSGFGGFGSSAPAAPAFGSGGGFGTPAPTFGGGGTTFGSSAPAPAFGAPASGGFGAPSSSLFGAPAPSTGGMFGTPATTSTGFGGGSSLFGSTPAPATGGFGGGGGFGSAPAPATGGFGSTTGGFGSSSGGFGSTANTTPAFGSSTTTSTFGAPPAPSGGLFGASAPTTSTGFGSTGFGSSTTTSAFGAPAPSPGAFGAPVGGMAGATGTGGTKVTPFQPTQRQDGTSQISLQSITAMQPYENKSFEELRFEDYSQGNKGTGGATQPGTSGGFGTFGAAAPAPTGLFGSSAPAPFGAPAPATSGFGAFGSTSAPAPFGSPAPAPGAFGAPAPGGFGSSTGLFGAKPPATPGLFGASTPAPSGGLFGAPAPSGGLFGASTPAPFGAAAPGPTSAFGAPAPSSTSLFGNPAPAPFGAPAPATTSLFGAQSPAPSAFGAPSSGGFGFGSTPAPGGFGAFGSNPAPAPSLFGAPAPGGFGAFGSTTSSAFGAKPPGTPGLFSPTAAPPGGSLFGQPQAPAPAFGAALPAAMAMPVAPPVGSIIPPAANDILASQLAALEKQKQEWEQKDSFKSQPSPSAAITAATLSERESGSFGPITPGRLSFPTRRSSPSSSAKIRPRGFASPSSDSSSSFMPQSLSKLGNTGKPMPGPESAASFSTTRLIVAPSTQMRLVLGDEEEENDGTSNPSSRSNGVSDIRVGEVLGPAKLNKLADAFSSPKPVSTPINRPDVASPDSARPAASPITRAQEYYNQAIMDAAAPVSHTATPSNVLRVDAAPKLTKNGYTCSPGIETLRGMDPADLATVYNFKVERPGVGKVEWEGAVDVRNADLDNIVVIEPKSVSVYTDEELVGAKPVVGTKLNRPAILTMEGVYPPEGSGPEAIEKFKQKVARQTRKIKAELVEYDPHAGIWKIRVEHFSRYAFDDSDNDDDDEMVMETSQVDQTPMKRKVDFPVGERGVRFAKDTPGAVKKLREDTPYKPRVALVEDEENDLVSDHETNEAGISFEQAAAAYDALQSDLARETALLSQKKKDADDQVCFPEEESLSYVPVDEVKKNRYRPTLDGMTRSITTEIFGTYKNRSKSSNFDYSRRMGRSFRVGWGPDGSFVSLGRGGKILRSSPKFDNNAHDEIEAMLKSHRLNCHMVDKSSKCSLLSIAPFAQWIGAEKVLDSYIESTGNTSSTAKMSFDILKVVLDMQKAKSQSRSDDPLLEKRSVFAFTQLFVSSCSSEVYKELKSRGMSLDYKSLLAAISSGDVHFAADMAHRMGFLHLADFLCSSGESREKFVSDTKNLEKIPGDLKKFYTTVAGDVSMGIFRSIGVDFDWKRLLVMQLTYPSAHTNETQDMSSVIHKYEQSVIDAKVPFPTPTYAGITSTPSVESVLFKLLKLEGGLQNDAGNLSYTVDPLGYSRNPHDFSLAFHLASAICFMPYQQRLAMEEEESLIDGFVAQLVSMGLWHWGVYVSLCLICSENATPSLASWRFRQAKTLIYQHFTSDNIAEREALEAFGVPKELFEESISYRALVEGDIGAYIRHLSEADKKGKAREELERTLLPKSLFAEVKKLNQILAITSECSTGGNSLVEVLPELVEVAQKISMLGGLRPGDIETAATELLSLLDKSEAILLSYQSSERRRLENGPDFYHNEIPLGAFIVKALNDVTHLRLQVMALEEGLSSTATTSEMLQLAREKFGPERAANFQRYLL</sequence>
<feature type="region of interest" description="Disordered" evidence="10">
    <location>
        <begin position="302"/>
        <end position="325"/>
    </location>
</feature>